<dbReference type="Proteomes" id="UP000063308">
    <property type="component" value="Chromosome"/>
</dbReference>
<keyword evidence="1" id="KW-0812">Transmembrane</keyword>
<keyword evidence="1" id="KW-0472">Membrane</keyword>
<proteinExistence type="predicted"/>
<reference evidence="2 3" key="1">
    <citation type="submission" date="2014-11" db="EMBL/GenBank/DDBJ databases">
        <title>Symbiosis island explosion on the genome of extra-slow-growing strains of soybean bradyrhizobia with massive insertion sequences.</title>
        <authorList>
            <person name="Iida T."/>
            <person name="Minamisawa K."/>
        </authorList>
    </citation>
    <scope>NUCLEOTIDE SEQUENCE [LARGE SCALE GENOMIC DNA]</scope>
    <source>
        <strain evidence="2 3">NK6</strain>
    </source>
</reference>
<evidence type="ECO:0000313" key="3">
    <source>
        <dbReference type="Proteomes" id="UP000063308"/>
    </source>
</evidence>
<accession>A0A0E4FVZ2</accession>
<gene>
    <name evidence="2" type="ORF">NK6_6472</name>
</gene>
<name>A0A0E4FVZ2_9BRAD</name>
<keyword evidence="1" id="KW-1133">Transmembrane helix</keyword>
<feature type="transmembrane region" description="Helical" evidence="1">
    <location>
        <begin position="12"/>
        <end position="36"/>
    </location>
</feature>
<evidence type="ECO:0000256" key="1">
    <source>
        <dbReference type="SAM" id="Phobius"/>
    </source>
</evidence>
<dbReference type="EMBL" id="AP014685">
    <property type="protein sequence ID" value="BAR59624.1"/>
    <property type="molecule type" value="Genomic_DNA"/>
</dbReference>
<sequence length="37" mass="3887">MTRHLTRAHLARGVAGAVSTLVLCATAAFTIAHHFAL</sequence>
<organism evidence="2 3">
    <name type="scientific">Bradyrhizobium diazoefficiens</name>
    <dbReference type="NCBI Taxonomy" id="1355477"/>
    <lineage>
        <taxon>Bacteria</taxon>
        <taxon>Pseudomonadati</taxon>
        <taxon>Pseudomonadota</taxon>
        <taxon>Alphaproteobacteria</taxon>
        <taxon>Hyphomicrobiales</taxon>
        <taxon>Nitrobacteraceae</taxon>
        <taxon>Bradyrhizobium</taxon>
    </lineage>
</organism>
<protein>
    <submittedName>
        <fullName evidence="2">Uncharacterized protein</fullName>
    </submittedName>
</protein>
<evidence type="ECO:0000313" key="2">
    <source>
        <dbReference type="EMBL" id="BAR59624.1"/>
    </source>
</evidence>
<dbReference type="AlphaFoldDB" id="A0A0E4FVZ2"/>